<sequence length="147" mass="17159">MTLYWITPILSYSPLVLGAERIMCQPDAEFEAFRQLAGRQHPRLLAMFKSSLLLSDEEEMCGSELVELDLTHEGDIVFDGEPFHLSHCAEAFLDRLLNKRETKALVMAMDEQKEVCYEMHEGWIKQWLTWMDAGYDIVLLREDGRFR</sequence>
<evidence type="ECO:0000313" key="2">
    <source>
        <dbReference type="Proteomes" id="UP001267290"/>
    </source>
</evidence>
<comment type="caution">
    <text evidence="1">The sequence shown here is derived from an EMBL/GenBank/DDBJ whole genome shotgun (WGS) entry which is preliminary data.</text>
</comment>
<protein>
    <submittedName>
        <fullName evidence="1">Uncharacterized protein</fullName>
    </submittedName>
</protein>
<dbReference type="EMBL" id="JAVDSB010000003">
    <property type="protein sequence ID" value="MDR6551349.1"/>
    <property type="molecule type" value="Genomic_DNA"/>
</dbReference>
<name>A0ABU1NV44_9BACL</name>
<dbReference type="Proteomes" id="UP001267290">
    <property type="component" value="Unassembled WGS sequence"/>
</dbReference>
<gene>
    <name evidence="1" type="ORF">J2736_002536</name>
</gene>
<organism evidence="1 2">
    <name type="scientific">Paenibacillus qinlingensis</name>
    <dbReference type="NCBI Taxonomy" id="1837343"/>
    <lineage>
        <taxon>Bacteria</taxon>
        <taxon>Bacillati</taxon>
        <taxon>Bacillota</taxon>
        <taxon>Bacilli</taxon>
        <taxon>Bacillales</taxon>
        <taxon>Paenibacillaceae</taxon>
        <taxon>Paenibacillus</taxon>
    </lineage>
</organism>
<accession>A0ABU1NV44</accession>
<reference evidence="1 2" key="1">
    <citation type="submission" date="2023-07" db="EMBL/GenBank/DDBJ databases">
        <title>Sorghum-associated microbial communities from plants grown in Nebraska, USA.</title>
        <authorList>
            <person name="Schachtman D."/>
        </authorList>
    </citation>
    <scope>NUCLEOTIDE SEQUENCE [LARGE SCALE GENOMIC DNA]</scope>
    <source>
        <strain evidence="1 2">CC258</strain>
    </source>
</reference>
<dbReference type="RefSeq" id="WP_310226969.1">
    <property type="nucleotide sequence ID" value="NZ_JAVDSB010000003.1"/>
</dbReference>
<evidence type="ECO:0000313" key="1">
    <source>
        <dbReference type="EMBL" id="MDR6551349.1"/>
    </source>
</evidence>
<proteinExistence type="predicted"/>
<keyword evidence="2" id="KW-1185">Reference proteome</keyword>